<comment type="subcellular location">
    <subcellularLocation>
        <location evidence="1">Membrane</location>
        <topology evidence="1">Multi-pass membrane protein</topology>
    </subcellularLocation>
</comment>
<dbReference type="Gene3D" id="1.20.58.340">
    <property type="entry name" value="Magnesium transport protein CorA, transmembrane region"/>
    <property type="match status" value="1"/>
</dbReference>
<comment type="caution">
    <text evidence="6">The sequence shown here is derived from an EMBL/GenBank/DDBJ whole genome shotgun (WGS) entry which is preliminary data.</text>
</comment>
<protein>
    <submittedName>
        <fullName evidence="6">Uncharacterized protein</fullName>
    </submittedName>
</protein>
<dbReference type="GO" id="GO:0016020">
    <property type="term" value="C:membrane"/>
    <property type="evidence" value="ECO:0007669"/>
    <property type="project" value="UniProtKB-SubCell"/>
</dbReference>
<dbReference type="OrthoDB" id="5207033at2759"/>
<keyword evidence="3 5" id="KW-1133">Transmembrane helix</keyword>
<keyword evidence="2 5" id="KW-0812">Transmembrane</keyword>
<dbReference type="EMBL" id="WUBL01000014">
    <property type="protein sequence ID" value="KAF2971315.1"/>
    <property type="molecule type" value="Genomic_DNA"/>
</dbReference>
<accession>A0A7C8MYJ3</accession>
<keyword evidence="7" id="KW-1185">Reference proteome</keyword>
<evidence type="ECO:0000256" key="2">
    <source>
        <dbReference type="ARBA" id="ARBA00022692"/>
    </source>
</evidence>
<feature type="transmembrane region" description="Helical" evidence="5">
    <location>
        <begin position="318"/>
        <end position="340"/>
    </location>
</feature>
<evidence type="ECO:0000256" key="5">
    <source>
        <dbReference type="SAM" id="Phobius"/>
    </source>
</evidence>
<dbReference type="Proteomes" id="UP000481858">
    <property type="component" value="Unassembled WGS sequence"/>
</dbReference>
<dbReference type="InterPro" id="IPR002523">
    <property type="entry name" value="MgTranspt_CorA/ZnTranspt_ZntB"/>
</dbReference>
<dbReference type="InParanoid" id="A0A7C8MYJ3"/>
<dbReference type="GO" id="GO:0046873">
    <property type="term" value="F:metal ion transmembrane transporter activity"/>
    <property type="evidence" value="ECO:0007669"/>
    <property type="project" value="InterPro"/>
</dbReference>
<evidence type="ECO:0000313" key="6">
    <source>
        <dbReference type="EMBL" id="KAF2971315.1"/>
    </source>
</evidence>
<organism evidence="6 7">
    <name type="scientific">Xylaria multiplex</name>
    <dbReference type="NCBI Taxonomy" id="323545"/>
    <lineage>
        <taxon>Eukaryota</taxon>
        <taxon>Fungi</taxon>
        <taxon>Dikarya</taxon>
        <taxon>Ascomycota</taxon>
        <taxon>Pezizomycotina</taxon>
        <taxon>Sordariomycetes</taxon>
        <taxon>Xylariomycetidae</taxon>
        <taxon>Xylariales</taxon>
        <taxon>Xylariaceae</taxon>
        <taxon>Xylaria</taxon>
    </lineage>
</organism>
<dbReference type="Pfam" id="PF01544">
    <property type="entry name" value="CorA"/>
    <property type="match status" value="1"/>
</dbReference>
<sequence length="396" mass="45711">MSKENPQSCSALEISEWDATRGWQARKVDIHRILAENPSVNEITVSAGFANAKEVRTCEPCRGYFIDRFHMPKTWWSDYSRKSNGYFGCQHSHSPTTGQGSLETWVYFEIKQLDKTGEYHWYKVNIFIRWNKVTHQTVILAFDTPPATAKRLLEQLATPDPYTLQFPFWFYPHLLDEVAQHQEAGVWAIRDQVRAVEKEIAPKSRPNPDYRRLHDIARHAIHVTESLDVAVQTVQHILARHNGLIRMMSDKDGAHQIHSQLQFFESYISSLRCRSSSNEKRMSNEIQLAFNTVAQHDAKTSVKIALATQSDSLSMKSIALVTLAFLPPTFVCAIFSMSFFDYNADSGWAFSDKFWLYWVFAIPTTLLTAAAWYFLRKYSFSAPSKDEKRRFSDIMV</sequence>
<dbReference type="InterPro" id="IPR045863">
    <property type="entry name" value="CorA_TM1_TM2"/>
</dbReference>
<feature type="transmembrane region" description="Helical" evidence="5">
    <location>
        <begin position="355"/>
        <end position="375"/>
    </location>
</feature>
<evidence type="ECO:0000313" key="7">
    <source>
        <dbReference type="Proteomes" id="UP000481858"/>
    </source>
</evidence>
<proteinExistence type="predicted"/>
<name>A0A7C8MYJ3_9PEZI</name>
<reference evidence="6 7" key="1">
    <citation type="submission" date="2019-12" db="EMBL/GenBank/DDBJ databases">
        <title>Draft genome sequence of the ascomycete Xylaria multiplex DSM 110363.</title>
        <authorList>
            <person name="Buettner E."/>
            <person name="Kellner H."/>
        </authorList>
    </citation>
    <scope>NUCLEOTIDE SEQUENCE [LARGE SCALE GENOMIC DNA]</scope>
    <source>
        <strain evidence="6 7">DSM 110363</strain>
    </source>
</reference>
<evidence type="ECO:0000256" key="1">
    <source>
        <dbReference type="ARBA" id="ARBA00004141"/>
    </source>
</evidence>
<evidence type="ECO:0000256" key="4">
    <source>
        <dbReference type="ARBA" id="ARBA00023136"/>
    </source>
</evidence>
<keyword evidence="4 5" id="KW-0472">Membrane</keyword>
<evidence type="ECO:0000256" key="3">
    <source>
        <dbReference type="ARBA" id="ARBA00022989"/>
    </source>
</evidence>
<dbReference type="AlphaFoldDB" id="A0A7C8MYJ3"/>
<gene>
    <name evidence="6" type="ORF">GQX73_g2262</name>
</gene>
<dbReference type="SUPFAM" id="SSF144083">
    <property type="entry name" value="Magnesium transport protein CorA, transmembrane region"/>
    <property type="match status" value="1"/>
</dbReference>